<name>A0ABN8IK47_9NEOP</name>
<evidence type="ECO:0000256" key="3">
    <source>
        <dbReference type="SAM" id="SignalP"/>
    </source>
</evidence>
<dbReference type="EMBL" id="OW152835">
    <property type="protein sequence ID" value="CAH2056637.1"/>
    <property type="molecule type" value="Genomic_DNA"/>
</dbReference>
<protein>
    <recommendedName>
        <fullName evidence="4">Chitin-binding type-2 domain-containing protein</fullName>
    </recommendedName>
</protein>
<dbReference type="PROSITE" id="PS50940">
    <property type="entry name" value="CHIT_BIND_II"/>
    <property type="match status" value="1"/>
</dbReference>
<keyword evidence="1" id="KW-0175">Coiled coil</keyword>
<dbReference type="InterPro" id="IPR036508">
    <property type="entry name" value="Chitin-bd_dom_sf"/>
</dbReference>
<feature type="coiled-coil region" evidence="1">
    <location>
        <begin position="253"/>
        <end position="287"/>
    </location>
</feature>
<dbReference type="PANTHER" id="PTHR22933:SF43">
    <property type="entry name" value="LP10131P"/>
    <property type="match status" value="1"/>
</dbReference>
<feature type="compositionally biased region" description="Polar residues" evidence="2">
    <location>
        <begin position="184"/>
        <end position="198"/>
    </location>
</feature>
<evidence type="ECO:0000256" key="1">
    <source>
        <dbReference type="SAM" id="Coils"/>
    </source>
</evidence>
<dbReference type="InterPro" id="IPR002557">
    <property type="entry name" value="Chitin-bd_dom"/>
</dbReference>
<dbReference type="Proteomes" id="UP000837857">
    <property type="component" value="Chromosome 23"/>
</dbReference>
<reference evidence="5" key="1">
    <citation type="submission" date="2022-03" db="EMBL/GenBank/DDBJ databases">
        <authorList>
            <person name="Martin H S."/>
        </authorList>
    </citation>
    <scope>NUCLEOTIDE SEQUENCE</scope>
</reference>
<proteinExistence type="predicted"/>
<dbReference type="SMART" id="SM00494">
    <property type="entry name" value="ChtBD2"/>
    <property type="match status" value="1"/>
</dbReference>
<organism evidence="5 6">
    <name type="scientific">Iphiclides podalirius</name>
    <name type="common">scarce swallowtail</name>
    <dbReference type="NCBI Taxonomy" id="110791"/>
    <lineage>
        <taxon>Eukaryota</taxon>
        <taxon>Metazoa</taxon>
        <taxon>Ecdysozoa</taxon>
        <taxon>Arthropoda</taxon>
        <taxon>Hexapoda</taxon>
        <taxon>Insecta</taxon>
        <taxon>Pterygota</taxon>
        <taxon>Neoptera</taxon>
        <taxon>Endopterygota</taxon>
        <taxon>Lepidoptera</taxon>
        <taxon>Glossata</taxon>
        <taxon>Ditrysia</taxon>
        <taxon>Papilionoidea</taxon>
        <taxon>Papilionidae</taxon>
        <taxon>Papilioninae</taxon>
        <taxon>Iphiclides</taxon>
    </lineage>
</organism>
<feature type="domain" description="Chitin-binding type-2" evidence="4">
    <location>
        <begin position="76"/>
        <end position="143"/>
    </location>
</feature>
<keyword evidence="3" id="KW-0732">Signal</keyword>
<feature type="region of interest" description="Disordered" evidence="2">
    <location>
        <begin position="159"/>
        <end position="202"/>
    </location>
</feature>
<evidence type="ECO:0000313" key="6">
    <source>
        <dbReference type="Proteomes" id="UP000837857"/>
    </source>
</evidence>
<dbReference type="InterPro" id="IPR052976">
    <property type="entry name" value="Scoloptoxin-like"/>
</dbReference>
<feature type="signal peptide" evidence="3">
    <location>
        <begin position="1"/>
        <end position="21"/>
    </location>
</feature>
<gene>
    <name evidence="5" type="ORF">IPOD504_LOCUS9809</name>
</gene>
<evidence type="ECO:0000313" key="5">
    <source>
        <dbReference type="EMBL" id="CAH2056637.1"/>
    </source>
</evidence>
<dbReference type="PANTHER" id="PTHR22933">
    <property type="entry name" value="FI18007P1-RELATED"/>
    <property type="match status" value="1"/>
</dbReference>
<evidence type="ECO:0000256" key="2">
    <source>
        <dbReference type="SAM" id="MobiDB-lite"/>
    </source>
</evidence>
<sequence>MALRILRTLALVLSAACVCRCMPADDIEMELRSGVLIKMLRITIWNKKLEMVNQTKADTMNLPANSTSIRENITDTFSCENRTYGYYADVDNECQIFHVCLPSQAPTGRNMTYRWSFICPAETVFNQEVLTCTRPRDAIACEDSPMFYDVNMEFGKVSNNSKAQAAPESKPESESEPSNSPASNTEAVASTPQRWNQANRKKQNIVAQTFLKDGNIKSRKQDIKDYGNKIMEAIKENIKDYNHNVVLTMNQEFSELNQGIQGLKEEIKEVEKDIINETDEIKESEKEKTQTIKDNVKEIIQDEEVMDNIKRIITNELKQSAMQSDGEIQPSENEQTVELPPSVLRNIEAMN</sequence>
<accession>A0ABN8IK47</accession>
<feature type="region of interest" description="Disordered" evidence="2">
    <location>
        <begin position="320"/>
        <end position="351"/>
    </location>
</feature>
<dbReference type="Pfam" id="PF01607">
    <property type="entry name" value="CBM_14"/>
    <property type="match status" value="1"/>
</dbReference>
<dbReference type="SUPFAM" id="SSF57625">
    <property type="entry name" value="Invertebrate chitin-binding proteins"/>
    <property type="match status" value="1"/>
</dbReference>
<evidence type="ECO:0000259" key="4">
    <source>
        <dbReference type="PROSITE" id="PS50940"/>
    </source>
</evidence>
<keyword evidence="6" id="KW-1185">Reference proteome</keyword>
<feature type="chain" id="PRO_5047239853" description="Chitin-binding type-2 domain-containing protein" evidence="3">
    <location>
        <begin position="22"/>
        <end position="351"/>
    </location>
</feature>
<feature type="non-terminal residue" evidence="5">
    <location>
        <position position="1"/>
    </location>
</feature>